<reference evidence="5" key="1">
    <citation type="submission" date="2019-04" db="EMBL/GenBank/DDBJ databases">
        <title>Friends and foes A comparative genomics studyof 23 Aspergillus species from section Flavi.</title>
        <authorList>
            <consortium name="DOE Joint Genome Institute"/>
            <person name="Kjaerbolling I."/>
            <person name="Vesth T."/>
            <person name="Frisvad J.C."/>
            <person name="Nybo J.L."/>
            <person name="Theobald S."/>
            <person name="Kildgaard S."/>
            <person name="Isbrandt T."/>
            <person name="Kuo A."/>
            <person name="Sato A."/>
            <person name="Lyhne E.K."/>
            <person name="Kogle M.E."/>
            <person name="Wiebenga A."/>
            <person name="Kun R.S."/>
            <person name="Lubbers R.J."/>
            <person name="Makela M.R."/>
            <person name="Barry K."/>
            <person name="Chovatia M."/>
            <person name="Clum A."/>
            <person name="Daum C."/>
            <person name="Haridas S."/>
            <person name="He G."/>
            <person name="LaButti K."/>
            <person name="Lipzen A."/>
            <person name="Mondo S."/>
            <person name="Riley R."/>
            <person name="Salamov A."/>
            <person name="Simmons B.A."/>
            <person name="Magnuson J.K."/>
            <person name="Henrissat B."/>
            <person name="Mortensen U.H."/>
            <person name="Larsen T.O."/>
            <person name="Devries R.P."/>
            <person name="Grigoriev I.V."/>
            <person name="Machida M."/>
            <person name="Baker S.E."/>
            <person name="Andersen M.R."/>
        </authorList>
    </citation>
    <scope>NUCLEOTIDE SEQUENCE [LARGE SCALE GENOMIC DNA]</scope>
    <source>
        <strain evidence="5">IBT 14317</strain>
    </source>
</reference>
<accession>A0A5N7BZ09</accession>
<dbReference type="PANTHER" id="PTHR24198">
    <property type="entry name" value="ANKYRIN REPEAT AND PROTEIN KINASE DOMAIN-CONTAINING PROTEIN"/>
    <property type="match status" value="1"/>
</dbReference>
<dbReference type="Gene3D" id="1.25.40.20">
    <property type="entry name" value="Ankyrin repeat-containing domain"/>
    <property type="match status" value="1"/>
</dbReference>
<dbReference type="SUPFAM" id="SSF48403">
    <property type="entry name" value="Ankyrin repeat"/>
    <property type="match status" value="1"/>
</dbReference>
<dbReference type="InterPro" id="IPR002110">
    <property type="entry name" value="Ankyrin_rpt"/>
</dbReference>
<name>A0A5N7BZ09_PETAA</name>
<dbReference type="SMART" id="SM00248">
    <property type="entry name" value="ANK"/>
    <property type="match status" value="3"/>
</dbReference>
<dbReference type="OrthoDB" id="4772757at2759"/>
<dbReference type="PANTHER" id="PTHR24198:SF165">
    <property type="entry name" value="ANKYRIN REPEAT-CONTAINING PROTEIN-RELATED"/>
    <property type="match status" value="1"/>
</dbReference>
<dbReference type="EMBL" id="ML735299">
    <property type="protein sequence ID" value="KAE8387081.1"/>
    <property type="molecule type" value="Genomic_DNA"/>
</dbReference>
<gene>
    <name evidence="5" type="ORF">BDV23DRAFT_161898</name>
</gene>
<organism evidence="5">
    <name type="scientific">Petromyces alliaceus</name>
    <name type="common">Aspergillus alliaceus</name>
    <dbReference type="NCBI Taxonomy" id="209559"/>
    <lineage>
        <taxon>Eukaryota</taxon>
        <taxon>Fungi</taxon>
        <taxon>Dikarya</taxon>
        <taxon>Ascomycota</taxon>
        <taxon>Pezizomycotina</taxon>
        <taxon>Eurotiomycetes</taxon>
        <taxon>Eurotiomycetidae</taxon>
        <taxon>Eurotiales</taxon>
        <taxon>Aspergillaceae</taxon>
        <taxon>Aspergillus</taxon>
        <taxon>Aspergillus subgen. Circumdati</taxon>
    </lineage>
</organism>
<dbReference type="Pfam" id="PF12796">
    <property type="entry name" value="Ank_2"/>
    <property type="match status" value="1"/>
</dbReference>
<protein>
    <submittedName>
        <fullName evidence="5">Ankyrin repeat-containing domain protein</fullName>
    </submittedName>
</protein>
<feature type="repeat" description="ANK" evidence="3">
    <location>
        <begin position="189"/>
        <end position="221"/>
    </location>
</feature>
<keyword evidence="2 3" id="KW-0040">ANK repeat</keyword>
<dbReference type="PROSITE" id="PS50297">
    <property type="entry name" value="ANK_REP_REGION"/>
    <property type="match status" value="2"/>
</dbReference>
<dbReference type="Proteomes" id="UP000326877">
    <property type="component" value="Unassembled WGS sequence"/>
</dbReference>
<evidence type="ECO:0000313" key="5">
    <source>
        <dbReference type="EMBL" id="KAE8387081.1"/>
    </source>
</evidence>
<evidence type="ECO:0000256" key="1">
    <source>
        <dbReference type="ARBA" id="ARBA00022737"/>
    </source>
</evidence>
<dbReference type="Pfam" id="PF00023">
    <property type="entry name" value="Ank"/>
    <property type="match status" value="1"/>
</dbReference>
<dbReference type="AlphaFoldDB" id="A0A5N7BZ09"/>
<evidence type="ECO:0000256" key="4">
    <source>
        <dbReference type="SAM" id="MobiDB-lite"/>
    </source>
</evidence>
<evidence type="ECO:0000256" key="2">
    <source>
        <dbReference type="ARBA" id="ARBA00023043"/>
    </source>
</evidence>
<evidence type="ECO:0000256" key="3">
    <source>
        <dbReference type="PROSITE-ProRule" id="PRU00023"/>
    </source>
</evidence>
<feature type="compositionally biased region" description="Acidic residues" evidence="4">
    <location>
        <begin position="98"/>
        <end position="112"/>
    </location>
</feature>
<dbReference type="PROSITE" id="PS50088">
    <property type="entry name" value="ANK_REPEAT"/>
    <property type="match status" value="2"/>
</dbReference>
<feature type="compositionally biased region" description="Basic and acidic residues" evidence="4">
    <location>
        <begin position="306"/>
        <end position="323"/>
    </location>
</feature>
<keyword evidence="1" id="KW-0677">Repeat</keyword>
<feature type="region of interest" description="Disordered" evidence="4">
    <location>
        <begin position="305"/>
        <end position="324"/>
    </location>
</feature>
<feature type="repeat" description="ANK" evidence="3">
    <location>
        <begin position="277"/>
        <end position="309"/>
    </location>
</feature>
<feature type="region of interest" description="Disordered" evidence="4">
    <location>
        <begin position="85"/>
        <end position="112"/>
    </location>
</feature>
<proteinExistence type="predicted"/>
<dbReference type="InterPro" id="IPR036770">
    <property type="entry name" value="Ankyrin_rpt-contain_sf"/>
</dbReference>
<sequence>MYFTGLPNETLFLIASYLPCQQDVYALVRINRRLYHTLHDYLYEYNSRYYHGSALAFVAKQGNIGLMEKLLKGLQTARTRLRTPPRPCWRSEAPAEERWEEDSDEVEWDSDDEDMKPLTRDISAHPLKIARYSVADIVQIQKALLAAIEINNPEIVTLLFEWGAQANFYRGNLRDDSPGRIRRQHSRAKDPPPLFLAVRCGHADLVKYLLEKGADPDRYRPSPLYRAVEDGRYNIIAMLLNYGAPLSYAGVLKLAVQRRDRTMLNFLFNNGVEAAMYGHRALHVAIRRHDQEMVEFLRQKGANLEQHLEESEESQDKWNREDGDGMDGTIACHHSFSYCVIEEEAFEGSDEEYGSDT</sequence>